<keyword evidence="2" id="KW-1185">Reference proteome</keyword>
<sequence length="141" mass="15481">MLGSIRAHWASRNAGCWQGKLFLVEQLTWLIATGAPSLISSVKILQSTSTTLKSVSSSPAKICSSRQPAVLLQPGKDDSQYRGSKIRLPDQQVVRGEPPRRQSIVHVQSITIPFCGLQFLMLSSLHLGRSLVCKPLNPEYV</sequence>
<dbReference type="EMBL" id="OZ034819">
    <property type="protein sequence ID" value="CAL1398243.1"/>
    <property type="molecule type" value="Genomic_DNA"/>
</dbReference>
<dbReference type="AlphaFoldDB" id="A0AAV2FKP1"/>
<protein>
    <submittedName>
        <fullName evidence="1">Uncharacterized protein</fullName>
    </submittedName>
</protein>
<organism evidence="1 2">
    <name type="scientific">Linum trigynum</name>
    <dbReference type="NCBI Taxonomy" id="586398"/>
    <lineage>
        <taxon>Eukaryota</taxon>
        <taxon>Viridiplantae</taxon>
        <taxon>Streptophyta</taxon>
        <taxon>Embryophyta</taxon>
        <taxon>Tracheophyta</taxon>
        <taxon>Spermatophyta</taxon>
        <taxon>Magnoliopsida</taxon>
        <taxon>eudicotyledons</taxon>
        <taxon>Gunneridae</taxon>
        <taxon>Pentapetalae</taxon>
        <taxon>rosids</taxon>
        <taxon>fabids</taxon>
        <taxon>Malpighiales</taxon>
        <taxon>Linaceae</taxon>
        <taxon>Linum</taxon>
    </lineage>
</organism>
<evidence type="ECO:0000313" key="1">
    <source>
        <dbReference type="EMBL" id="CAL1398243.1"/>
    </source>
</evidence>
<name>A0AAV2FKP1_9ROSI</name>
<accession>A0AAV2FKP1</accession>
<dbReference type="Proteomes" id="UP001497516">
    <property type="component" value="Chromosome 6"/>
</dbReference>
<reference evidence="1 2" key="1">
    <citation type="submission" date="2024-04" db="EMBL/GenBank/DDBJ databases">
        <authorList>
            <person name="Fracassetti M."/>
        </authorList>
    </citation>
    <scope>NUCLEOTIDE SEQUENCE [LARGE SCALE GENOMIC DNA]</scope>
</reference>
<gene>
    <name evidence="1" type="ORF">LTRI10_LOCUS38487</name>
</gene>
<evidence type="ECO:0000313" key="2">
    <source>
        <dbReference type="Proteomes" id="UP001497516"/>
    </source>
</evidence>
<proteinExistence type="predicted"/>